<evidence type="ECO:0000259" key="1">
    <source>
        <dbReference type="Pfam" id="PF19975"/>
    </source>
</evidence>
<reference evidence="2" key="1">
    <citation type="submission" date="2018-12" db="EMBL/GenBank/DDBJ databases">
        <authorList>
            <person name="Will S."/>
            <person name="Neumann-Schaal M."/>
            <person name="Henke P."/>
        </authorList>
    </citation>
    <scope>NUCLEOTIDE SEQUENCE</scope>
    <source>
        <strain evidence="2">PCC 7102</strain>
    </source>
</reference>
<feature type="domain" description="Double-GTPase 1" evidence="1">
    <location>
        <begin position="6"/>
        <end position="128"/>
    </location>
</feature>
<protein>
    <recommendedName>
        <fullName evidence="1">Double-GTPase 1 domain-containing protein</fullName>
    </recommendedName>
</protein>
<dbReference type="AlphaFoldDB" id="A0A3S1AJV5"/>
<dbReference type="EMBL" id="RSCL01000016">
    <property type="protein sequence ID" value="RUT02385.1"/>
    <property type="molecule type" value="Genomic_DNA"/>
</dbReference>
<dbReference type="RefSeq" id="WP_127084112.1">
    <property type="nucleotide sequence ID" value="NZ_RSCL01000016.1"/>
</dbReference>
<gene>
    <name evidence="2" type="ORF">DSM106972_058630</name>
</gene>
<sequence length="274" mass="31162">MGNIRVIGPRGSGKTTYLAALAYQPVQSGGRTKNFKVQAINEDTRKLAEKAENIILEGESLEPTGVLVKTIDDVPVYSFNIQIQTLFNRKKNINLVVRDYPGEIFDELELGLTSQIQTEFIDECLTKDVVGCLILLTEWKKGADKHYSRVLQRFIELMDIQGRINDLRLAVTMSKCERGELWPGRLEPEIDLFSARLPKTTAILKEKIPPQNLNFYAVSTFGVLGRNNPRPNRVEELGGSGRNSVLREAHRWQPYNLITPLYWLSTGRRMRNDT</sequence>
<keyword evidence="3" id="KW-1185">Reference proteome</keyword>
<dbReference type="InterPro" id="IPR027417">
    <property type="entry name" value="P-loop_NTPase"/>
</dbReference>
<proteinExistence type="predicted"/>
<accession>A0A3S1AJV5</accession>
<evidence type="ECO:0000313" key="2">
    <source>
        <dbReference type="EMBL" id="RUT02385.1"/>
    </source>
</evidence>
<dbReference type="Proteomes" id="UP000271624">
    <property type="component" value="Unassembled WGS sequence"/>
</dbReference>
<organism evidence="2 3">
    <name type="scientific">Dulcicalothrix desertica PCC 7102</name>
    <dbReference type="NCBI Taxonomy" id="232991"/>
    <lineage>
        <taxon>Bacteria</taxon>
        <taxon>Bacillati</taxon>
        <taxon>Cyanobacteriota</taxon>
        <taxon>Cyanophyceae</taxon>
        <taxon>Nostocales</taxon>
        <taxon>Calotrichaceae</taxon>
        <taxon>Dulcicalothrix</taxon>
    </lineage>
</organism>
<dbReference type="SUPFAM" id="SSF52540">
    <property type="entry name" value="P-loop containing nucleoside triphosphate hydrolases"/>
    <property type="match status" value="1"/>
</dbReference>
<comment type="caution">
    <text evidence="2">The sequence shown here is derived from an EMBL/GenBank/DDBJ whole genome shotgun (WGS) entry which is preliminary data.</text>
</comment>
<evidence type="ECO:0000313" key="3">
    <source>
        <dbReference type="Proteomes" id="UP000271624"/>
    </source>
</evidence>
<dbReference type="InterPro" id="IPR045530">
    <property type="entry name" value="DO-GTPase1"/>
</dbReference>
<dbReference type="OrthoDB" id="495726at2"/>
<reference evidence="2" key="2">
    <citation type="journal article" date="2019" name="Genome Biol. Evol.">
        <title>Day and night: Metabolic profiles and evolutionary relationships of six axenic non-marine cyanobacteria.</title>
        <authorList>
            <person name="Will S.E."/>
            <person name="Henke P."/>
            <person name="Boedeker C."/>
            <person name="Huang S."/>
            <person name="Brinkmann H."/>
            <person name="Rohde M."/>
            <person name="Jarek M."/>
            <person name="Friedl T."/>
            <person name="Seufert S."/>
            <person name="Schumacher M."/>
            <person name="Overmann J."/>
            <person name="Neumann-Schaal M."/>
            <person name="Petersen J."/>
        </authorList>
    </citation>
    <scope>NUCLEOTIDE SEQUENCE [LARGE SCALE GENOMIC DNA]</scope>
    <source>
        <strain evidence="2">PCC 7102</strain>
    </source>
</reference>
<dbReference type="Pfam" id="PF19975">
    <property type="entry name" value="DO-GTPase1"/>
    <property type="match status" value="1"/>
</dbReference>
<name>A0A3S1AJV5_9CYAN</name>